<organism evidence="1 2">
    <name type="scientific">Dioscorea alata</name>
    <name type="common">Purple yam</name>
    <dbReference type="NCBI Taxonomy" id="55571"/>
    <lineage>
        <taxon>Eukaryota</taxon>
        <taxon>Viridiplantae</taxon>
        <taxon>Streptophyta</taxon>
        <taxon>Embryophyta</taxon>
        <taxon>Tracheophyta</taxon>
        <taxon>Spermatophyta</taxon>
        <taxon>Magnoliopsida</taxon>
        <taxon>Liliopsida</taxon>
        <taxon>Dioscoreales</taxon>
        <taxon>Dioscoreaceae</taxon>
        <taxon>Dioscorea</taxon>
    </lineage>
</organism>
<keyword evidence="2" id="KW-1185">Reference proteome</keyword>
<comment type="caution">
    <text evidence="1">The sequence shown here is derived from an EMBL/GenBank/DDBJ whole genome shotgun (WGS) entry which is preliminary data.</text>
</comment>
<evidence type="ECO:0000313" key="1">
    <source>
        <dbReference type="EMBL" id="KAH7678561.1"/>
    </source>
</evidence>
<evidence type="ECO:0000313" key="2">
    <source>
        <dbReference type="Proteomes" id="UP000827976"/>
    </source>
</evidence>
<name>A0ACB7VUY4_DIOAL</name>
<reference evidence="2" key="1">
    <citation type="journal article" date="2022" name="Nat. Commun.">
        <title>Chromosome evolution and the genetic basis of agronomically important traits in greater yam.</title>
        <authorList>
            <person name="Bredeson J.V."/>
            <person name="Lyons J.B."/>
            <person name="Oniyinde I.O."/>
            <person name="Okereke N.R."/>
            <person name="Kolade O."/>
            <person name="Nnabue I."/>
            <person name="Nwadili C.O."/>
            <person name="Hribova E."/>
            <person name="Parker M."/>
            <person name="Nwogha J."/>
            <person name="Shu S."/>
            <person name="Carlson J."/>
            <person name="Kariba R."/>
            <person name="Muthemba S."/>
            <person name="Knop K."/>
            <person name="Barton G.J."/>
            <person name="Sherwood A.V."/>
            <person name="Lopez-Montes A."/>
            <person name="Asiedu R."/>
            <person name="Jamnadass R."/>
            <person name="Muchugi A."/>
            <person name="Goodstein D."/>
            <person name="Egesi C.N."/>
            <person name="Featherston J."/>
            <person name="Asfaw A."/>
            <person name="Simpson G.G."/>
            <person name="Dolezel J."/>
            <person name="Hendre P.S."/>
            <person name="Van Deynze A."/>
            <person name="Kumar P.L."/>
            <person name="Obidiegwu J.E."/>
            <person name="Bhattacharjee R."/>
            <person name="Rokhsar D.S."/>
        </authorList>
    </citation>
    <scope>NUCLEOTIDE SEQUENCE [LARGE SCALE GENOMIC DNA]</scope>
    <source>
        <strain evidence="2">cv. TDa95/00328</strain>
    </source>
</reference>
<protein>
    <submittedName>
        <fullName evidence="1">Uncharacterized protein</fullName>
    </submittedName>
</protein>
<accession>A0ACB7VUY4</accession>
<gene>
    <name evidence="1" type="ORF">IHE45_06G004500</name>
</gene>
<dbReference type="EMBL" id="CM037016">
    <property type="protein sequence ID" value="KAH7678561.1"/>
    <property type="molecule type" value="Genomic_DNA"/>
</dbReference>
<sequence length="1533" mass="169740">MASSILTGDRRYGTVRGKFTVLGKVPKPINLPSQKLENRGLDPTVEIVPRGTLTWGSRAATPNAWASSASSSPHADENANSPVRGRPSSSGSGPRPSTSDSDKSHELNSKAWGQNSRPSSASGTFASNQLSLAPSRPRSAESRLVCSQLSRFAENSTENTVAWGSRTNSSGYAPSFGDFPPLGSENNSESHMQRGHTSHGRPVSASGSSTQNERPELPCGDVNAETDSRKVDMQSTDSYPYGQGDIPLDIEKRKRDPQQGWAHPIADMPHPQFGNWHGPAVNAPDEVWHRGTAGGPFRPVGSAVTYPIEHFAYLRPQIQGLLPNPQSIPRPRGGLGCYYPENRDMHFPCQPTDSYMIPSQQIITLTPGVQQTPQPIDGCHDSRANYFNSINSEVPCIGSPPDVRYLYDKKSNVHSRKFHTSYSSCAPIMDKEQAKSDQADEIHDGQHVVLLKQDDDGGDHSVHEKREQSTLSKFPHFEGSNQQEATSCQGNWRANGRNGEASSVTRTPGTGRSSEPVNDWEGHSSDDAYLTKSLGDLNDVTDESWMKKESNGTAPMHDEEQYSAIKRDSSLLEKIEVLNNKARIADHHIEGGQLSSKDAVKTLRDVNLQAKAPEKNICIGDTLDGSCLTSGIAQPASHKKRTSNEDTECRKVVLQPSESRVFKSTKSGGLEDRRKTHHQIRRKGHFVQSGLDCRAKSDFTGSQGDDEFVKRIAGRNSTKSSSSRDKDHYIVSEAPDFSMSQDIIEKQVLPNATNAEDGSLATKFAHSKNHHEIQRPAQKAIATQHSKQLEERQVKELNTKSLTELEGLNRHIAHGFNQNFNSTTTTNKDFDHMQAFKSDSTPKTVGSVDESQRGNSVGNDSGSTSDPSLRSQYQSLYWDQDANKSGDVTHKSRTHFHESKFSKHKNVGYRRKQSTIQEKIQGQQPFSVMNVGRRTSVDVSMHHMECDSVLKIDDLPTQPKKKTNRTSKSKLKADEVSSRSSMQSSANTEENLENGPFNIGKTLSESLVEIKPDSAQRVIETLKNQCSRDEVGTTSTEELLQETEHYFRGSNHRKPQSSRSMRKQRGIKTGDKFHGGEAVMWAPVRPQNKTIQSEGTTLNHNNQSGDNSLENGEHDTQNLAKTKRAEMERYVPKPAVKERLYQNSQQNLPCINQTPPCEVMVGPDFDGTSSVKQEFGSDATNGEGSKSNSSGKMHASWCQQHSAGLPPVSQSFCNEGSSSSDVTGHLQPQQHHQSRGESGDSRAGSQLVYDDVRDKKLINDSGCASSLADINDFNCGTNVEKDETPALESATLGNENARFPHEQKRWQPKFHSYPHSTGHGKKGVRSQRVASQGQRFDKEFCSQGTGDYLENVDVNFSARITGGIEMRIAENQEADAVPPNAIKKDPAEKQAELLDKLYNEELLRQDNQQEQPVSSAMCQHGTNNGHYGQGQEATYRVQYGRQDATMQNRNFSRGRRIGSRFEYQHIGSLEKPNDYSRQNLADLEKHDSPRVHQTKNRGRGRNYYRHHGGGNRQVYVQTSRTAVCVTDQKNLAE</sequence>
<dbReference type="Proteomes" id="UP000827976">
    <property type="component" value="Chromosome 6"/>
</dbReference>
<proteinExistence type="predicted"/>